<evidence type="ECO:0000313" key="1">
    <source>
        <dbReference type="EMBL" id="KAJ8422484.1"/>
    </source>
</evidence>
<evidence type="ECO:0000313" key="2">
    <source>
        <dbReference type="Proteomes" id="UP001153076"/>
    </source>
</evidence>
<dbReference type="Proteomes" id="UP001153076">
    <property type="component" value="Unassembled WGS sequence"/>
</dbReference>
<accession>A0A9Q1GNN1</accession>
<organism evidence="1 2">
    <name type="scientific">Carnegiea gigantea</name>
    <dbReference type="NCBI Taxonomy" id="171969"/>
    <lineage>
        <taxon>Eukaryota</taxon>
        <taxon>Viridiplantae</taxon>
        <taxon>Streptophyta</taxon>
        <taxon>Embryophyta</taxon>
        <taxon>Tracheophyta</taxon>
        <taxon>Spermatophyta</taxon>
        <taxon>Magnoliopsida</taxon>
        <taxon>eudicotyledons</taxon>
        <taxon>Gunneridae</taxon>
        <taxon>Pentapetalae</taxon>
        <taxon>Caryophyllales</taxon>
        <taxon>Cactineae</taxon>
        <taxon>Cactaceae</taxon>
        <taxon>Cactoideae</taxon>
        <taxon>Echinocereeae</taxon>
        <taxon>Carnegiea</taxon>
    </lineage>
</organism>
<dbReference type="AlphaFoldDB" id="A0A9Q1GNN1"/>
<gene>
    <name evidence="1" type="ORF">Cgig2_017612</name>
</gene>
<comment type="caution">
    <text evidence="1">The sequence shown here is derived from an EMBL/GenBank/DDBJ whole genome shotgun (WGS) entry which is preliminary data.</text>
</comment>
<protein>
    <submittedName>
        <fullName evidence="1">Uncharacterized protein</fullName>
    </submittedName>
</protein>
<sequence length="200" mass="22629">MATKDFNENAANRVTPTNQKVIKAMEFDPAKLRIGIRSVKLVGNDELRIIEEDVYLTMVLLRECKPVEEAKKSTRDIISSKDLWAIMNFELESCQGSNKGIEDDRIKAPETPTICIQEEDEYIRPKKTEQLDGDAELSAPKYKNLSPSIPLTPPFNNNIKEALIKFTQVSGSMKSPRDERLVDSTFCKDKISTESNLNSM</sequence>
<name>A0A9Q1GNN1_9CARY</name>
<reference evidence="1" key="1">
    <citation type="submission" date="2022-04" db="EMBL/GenBank/DDBJ databases">
        <title>Carnegiea gigantea Genome sequencing and assembly v2.</title>
        <authorList>
            <person name="Copetti D."/>
            <person name="Sanderson M.J."/>
            <person name="Burquez A."/>
            <person name="Wojciechowski M.F."/>
        </authorList>
    </citation>
    <scope>NUCLEOTIDE SEQUENCE</scope>
    <source>
        <strain evidence="1">SGP5-SGP5p</strain>
        <tissue evidence="1">Aerial part</tissue>
    </source>
</reference>
<dbReference type="EMBL" id="JAKOGI010002244">
    <property type="protein sequence ID" value="KAJ8422484.1"/>
    <property type="molecule type" value="Genomic_DNA"/>
</dbReference>
<proteinExistence type="predicted"/>
<keyword evidence="2" id="KW-1185">Reference proteome</keyword>